<keyword evidence="2" id="KW-1185">Reference proteome</keyword>
<dbReference type="SFLD" id="SFLDG01135">
    <property type="entry name" value="C1.5.6:_HAD__Beta-PGM__Phospha"/>
    <property type="match status" value="1"/>
</dbReference>
<dbReference type="SUPFAM" id="SSF56784">
    <property type="entry name" value="HAD-like"/>
    <property type="match status" value="1"/>
</dbReference>
<dbReference type="AlphaFoldDB" id="A0A7W8LNS5"/>
<dbReference type="PANTHER" id="PTHR43434">
    <property type="entry name" value="PHOSPHOGLYCOLATE PHOSPHATASE"/>
    <property type="match status" value="1"/>
</dbReference>
<keyword evidence="1" id="KW-0378">Hydrolase</keyword>
<accession>A0A7W8LNS5</accession>
<dbReference type="Proteomes" id="UP000525389">
    <property type="component" value="Unassembled WGS sequence"/>
</dbReference>
<dbReference type="InterPro" id="IPR050155">
    <property type="entry name" value="HAD-like_hydrolase_sf"/>
</dbReference>
<dbReference type="GO" id="GO:0006281">
    <property type="term" value="P:DNA repair"/>
    <property type="evidence" value="ECO:0007669"/>
    <property type="project" value="TreeGrafter"/>
</dbReference>
<dbReference type="Pfam" id="PF13419">
    <property type="entry name" value="HAD_2"/>
    <property type="match status" value="1"/>
</dbReference>
<dbReference type="PANTHER" id="PTHR43434:SF16">
    <property type="entry name" value="BLL8046 PROTEIN"/>
    <property type="match status" value="1"/>
</dbReference>
<dbReference type="GO" id="GO:0008967">
    <property type="term" value="F:phosphoglycolate phosphatase activity"/>
    <property type="evidence" value="ECO:0007669"/>
    <property type="project" value="TreeGrafter"/>
</dbReference>
<dbReference type="Gene3D" id="1.10.150.240">
    <property type="entry name" value="Putative phosphatase, domain 2"/>
    <property type="match status" value="1"/>
</dbReference>
<protein>
    <submittedName>
        <fullName evidence="1">HAD superfamily hydrolase (TIGR01509 family)</fullName>
    </submittedName>
</protein>
<dbReference type="GO" id="GO:0005829">
    <property type="term" value="C:cytosol"/>
    <property type="evidence" value="ECO:0007669"/>
    <property type="project" value="TreeGrafter"/>
</dbReference>
<sequence>MTLDTALNPHRLRGVLLDVDGTLIDSNMAHARAWGASLRDAGFERAPEEIFPLIGMGGDKLVPELTGEDGESAVGGRLTQGWLEHFKTLIPELEPTRGARALLEGLRARGLRVVLATSGEAEVVDSLLEQAGLADLKLDRVSSSDVENSKPDPDLIQAGLEKLGLPPEAALMVGDTPYDAEAARKAGVPCVLLRCGGHPEAEEHDLVLDDPQALLEALERVGTSGR</sequence>
<dbReference type="InterPro" id="IPR036412">
    <property type="entry name" value="HAD-like_sf"/>
</dbReference>
<dbReference type="EMBL" id="JACHFN010000001">
    <property type="protein sequence ID" value="MBB5233028.1"/>
    <property type="molecule type" value="Genomic_DNA"/>
</dbReference>
<evidence type="ECO:0000313" key="1">
    <source>
        <dbReference type="EMBL" id="MBB5233028.1"/>
    </source>
</evidence>
<dbReference type="PRINTS" id="PR00413">
    <property type="entry name" value="HADHALOGNASE"/>
</dbReference>
<dbReference type="SFLD" id="SFLDS00003">
    <property type="entry name" value="Haloacid_Dehalogenase"/>
    <property type="match status" value="1"/>
</dbReference>
<comment type="caution">
    <text evidence="1">The sequence shown here is derived from an EMBL/GenBank/DDBJ whole genome shotgun (WGS) entry which is preliminary data.</text>
</comment>
<gene>
    <name evidence="1" type="ORF">HNQ09_000445</name>
</gene>
<dbReference type="InterPro" id="IPR023198">
    <property type="entry name" value="PGP-like_dom2"/>
</dbReference>
<dbReference type="InterPro" id="IPR006439">
    <property type="entry name" value="HAD-SF_hydro_IA"/>
</dbReference>
<dbReference type="NCBIfam" id="TIGR01549">
    <property type="entry name" value="HAD-SF-IA-v1"/>
    <property type="match status" value="1"/>
</dbReference>
<organism evidence="1 2">
    <name type="scientific">Deinococcus budaensis</name>
    <dbReference type="NCBI Taxonomy" id="1665626"/>
    <lineage>
        <taxon>Bacteria</taxon>
        <taxon>Thermotogati</taxon>
        <taxon>Deinococcota</taxon>
        <taxon>Deinococci</taxon>
        <taxon>Deinococcales</taxon>
        <taxon>Deinococcaceae</taxon>
        <taxon>Deinococcus</taxon>
    </lineage>
</organism>
<reference evidence="1 2" key="1">
    <citation type="submission" date="2020-08" db="EMBL/GenBank/DDBJ databases">
        <title>Genomic Encyclopedia of Type Strains, Phase IV (KMG-IV): sequencing the most valuable type-strain genomes for metagenomic binning, comparative biology and taxonomic classification.</title>
        <authorList>
            <person name="Goeker M."/>
        </authorList>
    </citation>
    <scope>NUCLEOTIDE SEQUENCE [LARGE SCALE GENOMIC DNA]</scope>
    <source>
        <strain evidence="1 2">DSM 101791</strain>
    </source>
</reference>
<dbReference type="InterPro" id="IPR041492">
    <property type="entry name" value="HAD_2"/>
</dbReference>
<name>A0A7W8LNS5_9DEIO</name>
<dbReference type="RefSeq" id="WP_184024797.1">
    <property type="nucleotide sequence ID" value="NZ_JACHFN010000001.1"/>
</dbReference>
<dbReference type="SFLD" id="SFLDG01129">
    <property type="entry name" value="C1.5:_HAD__Beta-PGM__Phosphata"/>
    <property type="match status" value="1"/>
</dbReference>
<evidence type="ECO:0000313" key="2">
    <source>
        <dbReference type="Proteomes" id="UP000525389"/>
    </source>
</evidence>
<dbReference type="Gene3D" id="3.40.50.1000">
    <property type="entry name" value="HAD superfamily/HAD-like"/>
    <property type="match status" value="1"/>
</dbReference>
<dbReference type="NCBIfam" id="TIGR01509">
    <property type="entry name" value="HAD-SF-IA-v3"/>
    <property type="match status" value="1"/>
</dbReference>
<dbReference type="InterPro" id="IPR023214">
    <property type="entry name" value="HAD_sf"/>
</dbReference>
<proteinExistence type="predicted"/>